<keyword evidence="2 6" id="KW-0889">Transcription antitermination</keyword>
<gene>
    <name evidence="6" type="primary">nusB</name>
    <name evidence="9" type="ORF">BHF68_01845</name>
</gene>
<dbReference type="Gene3D" id="1.10.940.10">
    <property type="entry name" value="NusB-like"/>
    <property type="match status" value="1"/>
</dbReference>
<feature type="region of interest" description="Disordered" evidence="7">
    <location>
        <begin position="134"/>
        <end position="168"/>
    </location>
</feature>
<feature type="compositionally biased region" description="Acidic residues" evidence="7">
    <location>
        <begin position="143"/>
        <end position="161"/>
    </location>
</feature>
<keyword evidence="10" id="KW-1185">Reference proteome</keyword>
<dbReference type="Pfam" id="PF01029">
    <property type="entry name" value="NusB"/>
    <property type="match status" value="1"/>
</dbReference>
<dbReference type="STRING" id="766136.BHF68_01845"/>
<evidence type="ECO:0000256" key="1">
    <source>
        <dbReference type="ARBA" id="ARBA00005952"/>
    </source>
</evidence>
<evidence type="ECO:0000313" key="9">
    <source>
        <dbReference type="EMBL" id="OEF98442.1"/>
    </source>
</evidence>
<dbReference type="PANTHER" id="PTHR11078:SF3">
    <property type="entry name" value="ANTITERMINATION NUSB DOMAIN-CONTAINING PROTEIN"/>
    <property type="match status" value="1"/>
</dbReference>
<dbReference type="GO" id="GO:0003723">
    <property type="term" value="F:RNA binding"/>
    <property type="evidence" value="ECO:0007669"/>
    <property type="project" value="UniProtKB-UniRule"/>
</dbReference>
<reference evidence="9 10" key="1">
    <citation type="submission" date="2016-09" db="EMBL/GenBank/DDBJ databases">
        <title>Draft genome sequence for the type strain of Desulfuribacillus alkaliarsenatis AHT28, an obligately anaerobic, sulfidogenic bacterium isolated from Russian soda lake sediments.</title>
        <authorList>
            <person name="Abin C.A."/>
            <person name="Hollibaugh J.T."/>
        </authorList>
    </citation>
    <scope>NUCLEOTIDE SEQUENCE [LARGE SCALE GENOMIC DNA]</scope>
    <source>
        <strain evidence="9 10">AHT28</strain>
    </source>
</reference>
<comment type="caution">
    <text evidence="9">The sequence shown here is derived from an EMBL/GenBank/DDBJ whole genome shotgun (WGS) entry which is preliminary data.</text>
</comment>
<evidence type="ECO:0000256" key="4">
    <source>
        <dbReference type="ARBA" id="ARBA00023015"/>
    </source>
</evidence>
<evidence type="ECO:0000259" key="8">
    <source>
        <dbReference type="Pfam" id="PF01029"/>
    </source>
</evidence>
<dbReference type="InterPro" id="IPR011605">
    <property type="entry name" value="NusB_fam"/>
</dbReference>
<comment type="similarity">
    <text evidence="1 6">Belongs to the NusB family.</text>
</comment>
<evidence type="ECO:0000313" key="10">
    <source>
        <dbReference type="Proteomes" id="UP000094296"/>
    </source>
</evidence>
<dbReference type="NCBIfam" id="TIGR01951">
    <property type="entry name" value="nusB"/>
    <property type="match status" value="1"/>
</dbReference>
<evidence type="ECO:0000256" key="3">
    <source>
        <dbReference type="ARBA" id="ARBA00022884"/>
    </source>
</evidence>
<keyword evidence="5 6" id="KW-0804">Transcription</keyword>
<evidence type="ECO:0000256" key="6">
    <source>
        <dbReference type="HAMAP-Rule" id="MF_00073"/>
    </source>
</evidence>
<comment type="function">
    <text evidence="6">Involved in transcription antitermination. Required for transcription of ribosomal RNA (rRNA) genes. Binds specifically to the boxA antiterminator sequence of the ribosomal RNA (rrn) operons.</text>
</comment>
<keyword evidence="4 6" id="KW-0805">Transcription regulation</keyword>
<accession>A0A1E5G5H8</accession>
<dbReference type="InterPro" id="IPR006027">
    <property type="entry name" value="NusB_RsmB_TIM44"/>
</dbReference>
<organism evidence="9 10">
    <name type="scientific">Desulfuribacillus alkaliarsenatis</name>
    <dbReference type="NCBI Taxonomy" id="766136"/>
    <lineage>
        <taxon>Bacteria</taxon>
        <taxon>Bacillati</taxon>
        <taxon>Bacillota</taxon>
        <taxon>Desulfuribacillia</taxon>
        <taxon>Desulfuribacillales</taxon>
        <taxon>Desulfuribacillaceae</taxon>
        <taxon>Desulfuribacillus</taxon>
    </lineage>
</organism>
<dbReference type="RefSeq" id="WP_069641934.1">
    <property type="nucleotide sequence ID" value="NZ_MIJE01000001.1"/>
</dbReference>
<evidence type="ECO:0000256" key="2">
    <source>
        <dbReference type="ARBA" id="ARBA00022814"/>
    </source>
</evidence>
<keyword evidence="3 6" id="KW-0694">RNA-binding</keyword>
<feature type="domain" description="NusB/RsmB/TIM44" evidence="8">
    <location>
        <begin position="4"/>
        <end position="130"/>
    </location>
</feature>
<dbReference type="EMBL" id="MIJE01000001">
    <property type="protein sequence ID" value="OEF98442.1"/>
    <property type="molecule type" value="Genomic_DNA"/>
</dbReference>
<dbReference type="PANTHER" id="PTHR11078">
    <property type="entry name" value="N UTILIZATION SUBSTANCE PROTEIN B-RELATED"/>
    <property type="match status" value="1"/>
</dbReference>
<name>A0A1E5G5H8_9FIRM</name>
<dbReference type="AlphaFoldDB" id="A0A1E5G5H8"/>
<dbReference type="GO" id="GO:0005829">
    <property type="term" value="C:cytosol"/>
    <property type="evidence" value="ECO:0007669"/>
    <property type="project" value="TreeGrafter"/>
</dbReference>
<dbReference type="InterPro" id="IPR035926">
    <property type="entry name" value="NusB-like_sf"/>
</dbReference>
<dbReference type="OrthoDB" id="9811381at2"/>
<evidence type="ECO:0000256" key="5">
    <source>
        <dbReference type="ARBA" id="ARBA00023163"/>
    </source>
</evidence>
<proteinExistence type="inferred from homology"/>
<dbReference type="SUPFAM" id="SSF48013">
    <property type="entry name" value="NusB-like"/>
    <property type="match status" value="1"/>
</dbReference>
<evidence type="ECO:0000256" key="7">
    <source>
        <dbReference type="SAM" id="MobiDB-lite"/>
    </source>
</evidence>
<dbReference type="HAMAP" id="MF_00073">
    <property type="entry name" value="NusB"/>
    <property type="match status" value="1"/>
</dbReference>
<dbReference type="Proteomes" id="UP000094296">
    <property type="component" value="Unassembled WGS sequence"/>
</dbReference>
<protein>
    <recommendedName>
        <fullName evidence="6">Transcription antitermination protein NusB</fullName>
    </recommendedName>
    <alternativeName>
        <fullName evidence="6">Antitermination factor NusB</fullName>
    </alternativeName>
</protein>
<dbReference type="GO" id="GO:0006353">
    <property type="term" value="P:DNA-templated transcription termination"/>
    <property type="evidence" value="ECO:0007669"/>
    <property type="project" value="UniProtKB-UniRule"/>
</dbReference>
<dbReference type="GO" id="GO:0031564">
    <property type="term" value="P:transcription antitermination"/>
    <property type="evidence" value="ECO:0007669"/>
    <property type="project" value="UniProtKB-KW"/>
</dbReference>
<sequence>MARRQAREKALQILFEIDIKKETDIQLIVRERFEDDNVTKKQQQFIEEIVAGTHANLQAIDEMLVKVLEGWNIERIGKVERNILRLATYEMFFTDIADSIAINEAVELAKVFSTGQSASFINGILAKLIKTKDPAETANVTESIDESDNTDEPDNIDDEDSVNGGTRD</sequence>